<dbReference type="GO" id="GO:0006273">
    <property type="term" value="P:lagging strand elongation"/>
    <property type="evidence" value="ECO:0007669"/>
    <property type="project" value="TreeGrafter"/>
</dbReference>
<dbReference type="GO" id="GO:0005524">
    <property type="term" value="F:ATP binding"/>
    <property type="evidence" value="ECO:0007669"/>
    <property type="project" value="UniProtKB-KW"/>
</dbReference>
<name>A0A3R7MI04_PENVA</name>
<keyword evidence="4" id="KW-0132">Cell division</keyword>
<dbReference type="PROSITE" id="PS00697">
    <property type="entry name" value="DNA_LIGASE_A1"/>
    <property type="match status" value="1"/>
</dbReference>
<gene>
    <name evidence="18" type="ORF">C7M84_004301</name>
</gene>
<dbReference type="InterPro" id="IPR031916">
    <property type="entry name" value="LIG3_BRCT"/>
</dbReference>
<evidence type="ECO:0000256" key="16">
    <source>
        <dbReference type="SAM" id="MobiDB-lite"/>
    </source>
</evidence>
<dbReference type="SUPFAM" id="SSF56091">
    <property type="entry name" value="DNA ligase/mRNA capping enzyme, catalytic domain"/>
    <property type="match status" value="1"/>
</dbReference>
<feature type="domain" description="ATP-dependent DNA ligase family profile" evidence="17">
    <location>
        <begin position="127"/>
        <end position="261"/>
    </location>
</feature>
<comment type="cofactor">
    <cofactor evidence="1">
        <name>Mg(2+)</name>
        <dbReference type="ChEBI" id="CHEBI:18420"/>
    </cofactor>
</comment>
<dbReference type="GO" id="GO:0051301">
    <property type="term" value="P:cell division"/>
    <property type="evidence" value="ECO:0007669"/>
    <property type="project" value="UniProtKB-KW"/>
</dbReference>
<dbReference type="InterPro" id="IPR050191">
    <property type="entry name" value="ATP-dep_DNA_ligase"/>
</dbReference>
<dbReference type="Pfam" id="PF01068">
    <property type="entry name" value="DNA_ligase_A_M"/>
    <property type="match status" value="1"/>
</dbReference>
<feature type="compositionally biased region" description="Basic and acidic residues" evidence="16">
    <location>
        <begin position="478"/>
        <end position="488"/>
    </location>
</feature>
<evidence type="ECO:0000256" key="4">
    <source>
        <dbReference type="ARBA" id="ARBA00022618"/>
    </source>
</evidence>
<keyword evidence="8 14" id="KW-0227">DNA damage</keyword>
<evidence type="ECO:0000256" key="1">
    <source>
        <dbReference type="ARBA" id="ARBA00001946"/>
    </source>
</evidence>
<feature type="compositionally biased region" description="Basic and acidic residues" evidence="16">
    <location>
        <begin position="432"/>
        <end position="443"/>
    </location>
</feature>
<dbReference type="GO" id="GO:0006302">
    <property type="term" value="P:double-strand break repair"/>
    <property type="evidence" value="ECO:0007669"/>
    <property type="project" value="TreeGrafter"/>
</dbReference>
<dbReference type="GO" id="GO:0071897">
    <property type="term" value="P:DNA biosynthetic process"/>
    <property type="evidence" value="ECO:0007669"/>
    <property type="project" value="InterPro"/>
</dbReference>
<evidence type="ECO:0000256" key="3">
    <source>
        <dbReference type="ARBA" id="ARBA00022598"/>
    </source>
</evidence>
<protein>
    <recommendedName>
        <fullName evidence="14">DNA ligase</fullName>
        <ecNumber evidence="14">6.5.1.1</ecNumber>
    </recommendedName>
</protein>
<dbReference type="FunFam" id="2.40.50.140:FF:000085">
    <property type="entry name" value="DNA ligase"/>
    <property type="match status" value="1"/>
</dbReference>
<dbReference type="CDD" id="cd07967">
    <property type="entry name" value="OBF_DNA_ligase_III"/>
    <property type="match status" value="1"/>
</dbReference>
<keyword evidence="11 14" id="KW-0233">DNA recombination</keyword>
<dbReference type="Gene3D" id="3.30.1490.70">
    <property type="match status" value="1"/>
</dbReference>
<dbReference type="GO" id="GO:0003910">
    <property type="term" value="F:DNA ligase (ATP) activity"/>
    <property type="evidence" value="ECO:0007669"/>
    <property type="project" value="UniProtKB-EC"/>
</dbReference>
<dbReference type="Pfam" id="PF04679">
    <property type="entry name" value="DNA_ligase_A_C"/>
    <property type="match status" value="1"/>
</dbReference>
<feature type="region of interest" description="Disordered" evidence="16">
    <location>
        <begin position="385"/>
        <end position="516"/>
    </location>
</feature>
<reference evidence="18 19" key="2">
    <citation type="submission" date="2019-01" db="EMBL/GenBank/DDBJ databases">
        <title>The decoding of complex shrimp genome reveals the adaptation for benthos swimmer, frequently molting mechanism and breeding impact on genome.</title>
        <authorList>
            <person name="Sun Y."/>
            <person name="Gao Y."/>
            <person name="Yu Y."/>
        </authorList>
    </citation>
    <scope>NUCLEOTIDE SEQUENCE [LARGE SCALE GENOMIC DNA]</scope>
    <source>
        <tissue evidence="18">Muscle</tissue>
    </source>
</reference>
<keyword evidence="13" id="KW-0131">Cell cycle</keyword>
<keyword evidence="9 14" id="KW-0067">ATP-binding</keyword>
<evidence type="ECO:0000256" key="2">
    <source>
        <dbReference type="ARBA" id="ARBA00007572"/>
    </source>
</evidence>
<dbReference type="SUPFAM" id="SSF50249">
    <property type="entry name" value="Nucleic acid-binding proteins"/>
    <property type="match status" value="1"/>
</dbReference>
<dbReference type="Gene3D" id="3.30.470.30">
    <property type="entry name" value="DNA ligase/mRNA capping enzyme"/>
    <property type="match status" value="1"/>
</dbReference>
<evidence type="ECO:0000256" key="8">
    <source>
        <dbReference type="ARBA" id="ARBA00022763"/>
    </source>
</evidence>
<keyword evidence="3 14" id="KW-0436">Ligase</keyword>
<evidence type="ECO:0000256" key="15">
    <source>
        <dbReference type="RuleBase" id="RU004196"/>
    </source>
</evidence>
<keyword evidence="10" id="KW-0460">Magnesium</keyword>
<organism evidence="18 19">
    <name type="scientific">Penaeus vannamei</name>
    <name type="common">Whiteleg shrimp</name>
    <name type="synonym">Litopenaeus vannamei</name>
    <dbReference type="NCBI Taxonomy" id="6689"/>
    <lineage>
        <taxon>Eukaryota</taxon>
        <taxon>Metazoa</taxon>
        <taxon>Ecdysozoa</taxon>
        <taxon>Arthropoda</taxon>
        <taxon>Crustacea</taxon>
        <taxon>Multicrustacea</taxon>
        <taxon>Malacostraca</taxon>
        <taxon>Eumalacostraca</taxon>
        <taxon>Eucarida</taxon>
        <taxon>Decapoda</taxon>
        <taxon>Dendrobranchiata</taxon>
        <taxon>Penaeoidea</taxon>
        <taxon>Penaeidae</taxon>
        <taxon>Penaeus</taxon>
    </lineage>
</organism>
<dbReference type="PROSITE" id="PS00333">
    <property type="entry name" value="DNA_LIGASE_A2"/>
    <property type="match status" value="1"/>
</dbReference>
<keyword evidence="7 14" id="KW-0547">Nucleotide-binding</keyword>
<evidence type="ECO:0000256" key="13">
    <source>
        <dbReference type="ARBA" id="ARBA00023306"/>
    </source>
</evidence>
<dbReference type="NCBIfam" id="TIGR00574">
    <property type="entry name" value="dnl1"/>
    <property type="match status" value="1"/>
</dbReference>
<dbReference type="InterPro" id="IPR012310">
    <property type="entry name" value="DNA_ligase_ATP-dep_cent"/>
</dbReference>
<evidence type="ECO:0000313" key="18">
    <source>
        <dbReference type="EMBL" id="ROT77069.1"/>
    </source>
</evidence>
<comment type="similarity">
    <text evidence="2 15">Belongs to the ATP-dependent DNA ligase family.</text>
</comment>
<dbReference type="GO" id="GO:0006310">
    <property type="term" value="P:DNA recombination"/>
    <property type="evidence" value="ECO:0007669"/>
    <property type="project" value="UniProtKB-KW"/>
</dbReference>
<dbReference type="PANTHER" id="PTHR45674">
    <property type="entry name" value="DNA LIGASE 1/3 FAMILY MEMBER"/>
    <property type="match status" value="1"/>
</dbReference>
<dbReference type="Pfam" id="PF16759">
    <property type="entry name" value="LIG3_BRCT"/>
    <property type="match status" value="1"/>
</dbReference>
<evidence type="ECO:0000256" key="9">
    <source>
        <dbReference type="ARBA" id="ARBA00022840"/>
    </source>
</evidence>
<dbReference type="EC" id="6.5.1.1" evidence="14"/>
<evidence type="ECO:0000256" key="12">
    <source>
        <dbReference type="ARBA" id="ARBA00023204"/>
    </source>
</evidence>
<evidence type="ECO:0000256" key="5">
    <source>
        <dbReference type="ARBA" id="ARBA00022705"/>
    </source>
</evidence>
<evidence type="ECO:0000256" key="11">
    <source>
        <dbReference type="ARBA" id="ARBA00023172"/>
    </source>
</evidence>
<evidence type="ECO:0000256" key="10">
    <source>
        <dbReference type="ARBA" id="ARBA00022842"/>
    </source>
</evidence>
<keyword evidence="19" id="KW-1185">Reference proteome</keyword>
<dbReference type="Gene3D" id="2.40.50.140">
    <property type="entry name" value="Nucleic acid-binding proteins"/>
    <property type="match status" value="1"/>
</dbReference>
<evidence type="ECO:0000256" key="7">
    <source>
        <dbReference type="ARBA" id="ARBA00022741"/>
    </source>
</evidence>
<dbReference type="AlphaFoldDB" id="A0A3R7MI04"/>
<feature type="compositionally biased region" description="Basic and acidic residues" evidence="16">
    <location>
        <begin position="451"/>
        <end position="470"/>
    </location>
</feature>
<dbReference type="InterPro" id="IPR000977">
    <property type="entry name" value="DNA_ligase_ATP-dep"/>
</dbReference>
<dbReference type="STRING" id="6689.A0A3R7MI04"/>
<comment type="caution">
    <text evidence="18">The sequence shown here is derived from an EMBL/GenBank/DDBJ whole genome shotgun (WGS) entry which is preliminary data.</text>
</comment>
<proteinExistence type="inferred from homology"/>
<evidence type="ECO:0000256" key="14">
    <source>
        <dbReference type="RuleBase" id="RU000617"/>
    </source>
</evidence>
<sequence>MDQIILSKTTGETLKMKAQVMTPVLPMLAEACKSVDYAFKKCPSGVMYSEIKYDGERVQVHKKDGKFLYYSRSLKPVMPHKVSHFKEYIPKAFPYGKDLILDAEVLMMDTKSGNPLPFGTLGVHKKSEFQDATVCLFVFDCLHYNGEDLMDKPIADRKKILEENMVEIKNHIMLSEMKKIKRKEDLRDMINRVLKQGLEGLVLKDVNSVYEPGKRHWLKVKKDYLNDGAMADTADLVVLGAWYGTGKKGGMMSVFLMGCYDARIKKWCTVTKVHTGHDDATLARLQTELDMVKISQDSERVPAWLKCTKTMIPDFVAADPKKSPVWEITGAEFTRHQIHTADGISIRFPRVTRERSDKTWEQATDLAYLQELYKKSRECSDLEALTSERTDDDDDNGKKSGDSGSSTPIKVQASSPKVSNVSAAFASPKTLSPDKAKGREKIQRTLSAFVKMDRTKPENEDEIKKEKMEHSGTVLGKRHSDENRDRQPNKKLNKYGASESETHQTLNELPSAGLRHPTKNPLPDIFIGIQVGIPDTVPKVADMKRYIIAYPFMIISV</sequence>
<dbReference type="InterPro" id="IPR012309">
    <property type="entry name" value="DNA_ligase_ATP-dep_C"/>
</dbReference>
<keyword evidence="5" id="KW-0235">DNA replication</keyword>
<dbReference type="GO" id="GO:0070421">
    <property type="term" value="C:DNA ligase III-XRCC1 complex"/>
    <property type="evidence" value="ECO:0007669"/>
    <property type="project" value="TreeGrafter"/>
</dbReference>
<dbReference type="EMBL" id="QCYY01001569">
    <property type="protein sequence ID" value="ROT77069.1"/>
    <property type="molecule type" value="Genomic_DNA"/>
</dbReference>
<keyword evidence="6" id="KW-0479">Metal-binding</keyword>
<dbReference type="Proteomes" id="UP000283509">
    <property type="component" value="Unassembled WGS sequence"/>
</dbReference>
<reference evidence="18 19" key="1">
    <citation type="submission" date="2018-04" db="EMBL/GenBank/DDBJ databases">
        <authorList>
            <person name="Zhang X."/>
            <person name="Yuan J."/>
            <person name="Li F."/>
            <person name="Xiang J."/>
        </authorList>
    </citation>
    <scope>NUCLEOTIDE SEQUENCE [LARGE SCALE GENOMIC DNA]</scope>
    <source>
        <tissue evidence="18">Muscle</tissue>
    </source>
</reference>
<comment type="catalytic activity">
    <reaction evidence="14">
        <text>ATP + (deoxyribonucleotide)n-3'-hydroxyl + 5'-phospho-(deoxyribonucleotide)m = (deoxyribonucleotide)n+m + AMP + diphosphate.</text>
        <dbReference type="EC" id="6.5.1.1"/>
    </reaction>
</comment>
<evidence type="ECO:0000259" key="17">
    <source>
        <dbReference type="PROSITE" id="PS50160"/>
    </source>
</evidence>
<dbReference type="PANTHER" id="PTHR45674:SF9">
    <property type="entry name" value="DNA LIGASE 3"/>
    <property type="match status" value="1"/>
</dbReference>
<dbReference type="FunFam" id="3.30.470.30:FF:000003">
    <property type="entry name" value="DNA ligase"/>
    <property type="match status" value="1"/>
</dbReference>
<dbReference type="PROSITE" id="PS50160">
    <property type="entry name" value="DNA_LIGASE_A3"/>
    <property type="match status" value="1"/>
</dbReference>
<dbReference type="GO" id="GO:0046872">
    <property type="term" value="F:metal ion binding"/>
    <property type="evidence" value="ECO:0007669"/>
    <property type="project" value="UniProtKB-KW"/>
</dbReference>
<dbReference type="InterPro" id="IPR012340">
    <property type="entry name" value="NA-bd_OB-fold"/>
</dbReference>
<evidence type="ECO:0000313" key="19">
    <source>
        <dbReference type="Proteomes" id="UP000283509"/>
    </source>
</evidence>
<evidence type="ECO:0000256" key="6">
    <source>
        <dbReference type="ARBA" id="ARBA00022723"/>
    </source>
</evidence>
<dbReference type="CDD" id="cd07902">
    <property type="entry name" value="Adenylation_DNA_ligase_III"/>
    <property type="match status" value="1"/>
</dbReference>
<accession>A0A3R7MI04</accession>
<keyword evidence="12 14" id="KW-0234">DNA repair</keyword>
<dbReference type="InterPro" id="IPR016059">
    <property type="entry name" value="DNA_ligase_ATP-dep_CS"/>
</dbReference>
<dbReference type="OrthoDB" id="206088at2759"/>
<feature type="compositionally biased region" description="Polar residues" evidence="16">
    <location>
        <begin position="407"/>
        <end position="422"/>
    </location>
</feature>